<evidence type="ECO:0000259" key="20">
    <source>
        <dbReference type="SMART" id="SM00482"/>
    </source>
</evidence>
<keyword evidence="8 16" id="KW-0227">DNA damage</keyword>
<dbReference type="PRINTS" id="PR00868">
    <property type="entry name" value="DNAPOLI"/>
</dbReference>
<evidence type="ECO:0000259" key="18">
    <source>
        <dbReference type="SMART" id="SM00474"/>
    </source>
</evidence>
<evidence type="ECO:0000259" key="19">
    <source>
        <dbReference type="SMART" id="SM00475"/>
    </source>
</evidence>
<dbReference type="EMBL" id="PCWN01000001">
    <property type="protein sequence ID" value="PIR04556.1"/>
    <property type="molecule type" value="Genomic_DNA"/>
</dbReference>
<evidence type="ECO:0000256" key="17">
    <source>
        <dbReference type="SAM" id="Coils"/>
    </source>
</evidence>
<dbReference type="InterPro" id="IPR012337">
    <property type="entry name" value="RNaseH-like_sf"/>
</dbReference>
<dbReference type="InterPro" id="IPR002421">
    <property type="entry name" value="5-3_exonuclease"/>
</dbReference>
<dbReference type="GO" id="GO:0006302">
    <property type="term" value="P:double-strand break repair"/>
    <property type="evidence" value="ECO:0007669"/>
    <property type="project" value="TreeGrafter"/>
</dbReference>
<dbReference type="FunFam" id="1.10.150.20:FF:000002">
    <property type="entry name" value="DNA polymerase I"/>
    <property type="match status" value="1"/>
</dbReference>
<evidence type="ECO:0000256" key="16">
    <source>
        <dbReference type="RuleBase" id="RU004460"/>
    </source>
</evidence>
<evidence type="ECO:0000256" key="6">
    <source>
        <dbReference type="ARBA" id="ARBA00022705"/>
    </source>
</evidence>
<evidence type="ECO:0000256" key="13">
    <source>
        <dbReference type="ARBA" id="ARBA00023204"/>
    </source>
</evidence>
<dbReference type="FunFam" id="3.40.50.1010:FF:000001">
    <property type="entry name" value="DNA polymerase I"/>
    <property type="match status" value="1"/>
</dbReference>
<keyword evidence="6 16" id="KW-0235">DNA replication</keyword>
<dbReference type="SMART" id="SM00482">
    <property type="entry name" value="POLAc"/>
    <property type="match status" value="1"/>
</dbReference>
<dbReference type="GO" id="GO:0003677">
    <property type="term" value="F:DNA binding"/>
    <property type="evidence" value="ECO:0007669"/>
    <property type="project" value="UniProtKB-UniRule"/>
</dbReference>
<dbReference type="InterPro" id="IPR020045">
    <property type="entry name" value="DNA_polI_H3TH"/>
</dbReference>
<dbReference type="PANTHER" id="PTHR10133:SF27">
    <property type="entry name" value="DNA POLYMERASE NU"/>
    <property type="match status" value="1"/>
</dbReference>
<evidence type="ECO:0000256" key="11">
    <source>
        <dbReference type="ARBA" id="ARBA00022932"/>
    </source>
</evidence>
<dbReference type="PROSITE" id="PS00447">
    <property type="entry name" value="DNA_POLYMERASE_A"/>
    <property type="match status" value="1"/>
</dbReference>
<dbReference type="InterPro" id="IPR002562">
    <property type="entry name" value="3'-5'_exonuclease_dom"/>
</dbReference>
<keyword evidence="7" id="KW-0540">Nuclease</keyword>
<feature type="coiled-coil region" evidence="17">
    <location>
        <begin position="518"/>
        <end position="545"/>
    </location>
</feature>
<keyword evidence="13 16" id="KW-0234">DNA repair</keyword>
<evidence type="ECO:0000256" key="7">
    <source>
        <dbReference type="ARBA" id="ARBA00022722"/>
    </source>
</evidence>
<dbReference type="InterPro" id="IPR043502">
    <property type="entry name" value="DNA/RNA_pol_sf"/>
</dbReference>
<dbReference type="InterPro" id="IPR036397">
    <property type="entry name" value="RNaseH_sf"/>
</dbReference>
<keyword evidence="11 16" id="KW-0239">DNA-directed DNA polymerase</keyword>
<dbReference type="EC" id="2.7.7.7" evidence="2 15"/>
<dbReference type="CDD" id="cd08637">
    <property type="entry name" value="DNA_pol_A_pol_I_C"/>
    <property type="match status" value="1"/>
</dbReference>
<dbReference type="Gene3D" id="3.30.420.10">
    <property type="entry name" value="Ribonuclease H-like superfamily/Ribonuclease H"/>
    <property type="match status" value="1"/>
</dbReference>
<keyword evidence="5 16" id="KW-0548">Nucleotidyltransferase</keyword>
<dbReference type="Pfam" id="PF00476">
    <property type="entry name" value="DNA_pol_A"/>
    <property type="match status" value="1"/>
</dbReference>
<dbReference type="InterPro" id="IPR019760">
    <property type="entry name" value="DNA-dir_DNA_pol_A_CS"/>
</dbReference>
<evidence type="ECO:0000313" key="22">
    <source>
        <dbReference type="Proteomes" id="UP000229600"/>
    </source>
</evidence>
<dbReference type="SMART" id="SM00279">
    <property type="entry name" value="HhH2"/>
    <property type="match status" value="1"/>
</dbReference>
<dbReference type="InterPro" id="IPR018320">
    <property type="entry name" value="DNA_polymerase_1"/>
</dbReference>
<dbReference type="Pfam" id="PF22619">
    <property type="entry name" value="DNA_polI_exo1"/>
    <property type="match status" value="1"/>
</dbReference>
<dbReference type="Gene3D" id="1.10.150.20">
    <property type="entry name" value="5' to 3' exonuclease, C-terminal subdomain"/>
    <property type="match status" value="2"/>
</dbReference>
<dbReference type="Gene3D" id="3.40.50.1010">
    <property type="entry name" value="5'-nuclease"/>
    <property type="match status" value="1"/>
</dbReference>
<dbReference type="Proteomes" id="UP000229600">
    <property type="component" value="Unassembled WGS sequence"/>
</dbReference>
<gene>
    <name evidence="16" type="primary">polA</name>
    <name evidence="21" type="ORF">COV59_00320</name>
</gene>
<evidence type="ECO:0000256" key="4">
    <source>
        <dbReference type="ARBA" id="ARBA00022679"/>
    </source>
</evidence>
<accession>A0A2H0N8X1</accession>
<evidence type="ECO:0000256" key="15">
    <source>
        <dbReference type="NCBIfam" id="TIGR00593"/>
    </source>
</evidence>
<dbReference type="GO" id="GO:0003887">
    <property type="term" value="F:DNA-directed DNA polymerase activity"/>
    <property type="evidence" value="ECO:0007669"/>
    <property type="project" value="UniProtKB-UniRule"/>
</dbReference>
<dbReference type="NCBIfam" id="NF004397">
    <property type="entry name" value="PRK05755.1"/>
    <property type="match status" value="1"/>
</dbReference>
<dbReference type="PANTHER" id="PTHR10133">
    <property type="entry name" value="DNA POLYMERASE I"/>
    <property type="match status" value="1"/>
</dbReference>
<feature type="domain" description="5'-3' exonuclease" evidence="19">
    <location>
        <begin position="11"/>
        <end position="283"/>
    </location>
</feature>
<dbReference type="Pfam" id="PF01367">
    <property type="entry name" value="5_3_exonuc"/>
    <property type="match status" value="1"/>
</dbReference>
<dbReference type="CDD" id="cd09859">
    <property type="entry name" value="PIN_53EXO"/>
    <property type="match status" value="1"/>
</dbReference>
<keyword evidence="17" id="KW-0175">Coiled coil</keyword>
<evidence type="ECO:0000256" key="10">
    <source>
        <dbReference type="ARBA" id="ARBA00022839"/>
    </source>
</evidence>
<dbReference type="InterPro" id="IPR020046">
    <property type="entry name" value="5-3_exonucl_a-hlix_arch_N"/>
</dbReference>
<evidence type="ECO:0000256" key="1">
    <source>
        <dbReference type="ARBA" id="ARBA00007705"/>
    </source>
</evidence>
<dbReference type="Gene3D" id="3.30.70.370">
    <property type="match status" value="1"/>
</dbReference>
<dbReference type="GO" id="GO:0008409">
    <property type="term" value="F:5'-3' exonuclease activity"/>
    <property type="evidence" value="ECO:0007669"/>
    <property type="project" value="InterPro"/>
</dbReference>
<dbReference type="InterPro" id="IPR054690">
    <property type="entry name" value="DNA_polI_exonuclease"/>
</dbReference>
<dbReference type="SMART" id="SM00474">
    <property type="entry name" value="35EXOc"/>
    <property type="match status" value="1"/>
</dbReference>
<dbReference type="SUPFAM" id="SSF88723">
    <property type="entry name" value="PIN domain-like"/>
    <property type="match status" value="1"/>
</dbReference>
<dbReference type="GO" id="GO:0008408">
    <property type="term" value="F:3'-5' exonuclease activity"/>
    <property type="evidence" value="ECO:0007669"/>
    <property type="project" value="InterPro"/>
</dbReference>
<sequence length="902" mass="101824">MIVERKLKKLMKNERFVIVDGNALVHRAYHAIPPLSTKEGLSVNAVYGFTSILLKILQDLNPSHIAVSFDVAGGTFRDDIYEDYKATRVKADDDLYNQIPYCYEVVEALDIPIFTKEGYEADDVIGTLVTEFETRNAKLESVIVTGDKDLLQLVDDQTKVYLLKKGMSDFQLYDEKAVQEKFGFLPKMMIDYKALMGDSSDNIPGVKGVGQKTAMELLEKIGSVEEIYQQLKDPKSKIKNAFKPAVLTKLENGEGDARMSYTLATIITDVPGLKFKLEDAKIRELDKDKILTLFQRFEFVSLMKRLPGEVGETVKKEKKKHTFVTVDEKNFDSVWKKILAKKYICVKEILTSENVMNAELSGLVFCVAEEIFYIELKHINETQQKKLFDVFAGDTLIIGHDLKQLLKAFFLKGISVSVPLFDVMIASYLINSSVRAHDMKSIVLKTFGKELKDPSLQKSLFGTDPKAMGEEVGYYEDLYHEYEKKLEQDSNLGLFNSVEMALIPVLARMEISGICVDKKRLEQLSKESKKSLEKLTKKIHELADEEFNIASSMQLRDILYEKLGLPTEGVKKGKTGYSTAAAELEKLRDAHPIIPLIEEFRELEKLRNTYIDVLPTLINTKTGRIHTSFNQAVATTGRLSGSDPNLQNIPIRTQAGREIRKCFISEKGKVLVAADYSQIELRVVASLAKDEKMIEIFKKGEDIHSATAAAINGVSLDEVTKDMRRAAKEVNFGVLYGMGAHGLSWRAGIPHWQAQEFIEGYFKTFSGVKKYMDATLALAKKDGYVETLFGRRRYIPELHSSNFQIRNSGERMAINMPVQGTAADIMKMAMIELHKKLESRKSKDKNETNILLQVHDELVLETPVGEGKEIAKLVQKTMEEVVKLEVPVEVHVETGTSWGEMK</sequence>
<dbReference type="InterPro" id="IPR002298">
    <property type="entry name" value="DNA_polymerase_A"/>
</dbReference>
<dbReference type="SUPFAM" id="SSF56672">
    <property type="entry name" value="DNA/RNA polymerases"/>
    <property type="match status" value="1"/>
</dbReference>
<dbReference type="SMART" id="SM00475">
    <property type="entry name" value="53EXOc"/>
    <property type="match status" value="1"/>
</dbReference>
<proteinExistence type="inferred from homology"/>
<feature type="domain" description="DNA-directed DNA polymerase family A palm" evidence="20">
    <location>
        <begin position="656"/>
        <end position="866"/>
    </location>
</feature>
<dbReference type="CDD" id="cd09898">
    <property type="entry name" value="H3TH_53EXO"/>
    <property type="match status" value="1"/>
</dbReference>
<dbReference type="SUPFAM" id="SSF47807">
    <property type="entry name" value="5' to 3' exonuclease, C-terminal subdomain"/>
    <property type="match status" value="1"/>
</dbReference>
<evidence type="ECO:0000313" key="21">
    <source>
        <dbReference type="EMBL" id="PIR04556.1"/>
    </source>
</evidence>
<dbReference type="Gene3D" id="1.20.1060.10">
    <property type="entry name" value="Taq DNA Polymerase, Chain T, domain 4"/>
    <property type="match status" value="1"/>
</dbReference>
<comment type="caution">
    <text evidence="21">The sequence shown here is derived from an EMBL/GenBank/DDBJ whole genome shotgun (WGS) entry which is preliminary data.</text>
</comment>
<dbReference type="GO" id="GO:0006261">
    <property type="term" value="P:DNA-templated DNA replication"/>
    <property type="evidence" value="ECO:0007669"/>
    <property type="project" value="UniProtKB-UniRule"/>
</dbReference>
<evidence type="ECO:0000256" key="12">
    <source>
        <dbReference type="ARBA" id="ARBA00023125"/>
    </source>
</evidence>
<dbReference type="InterPro" id="IPR036279">
    <property type="entry name" value="5-3_exonuclease_C_sf"/>
</dbReference>
<keyword evidence="4 16" id="KW-0808">Transferase</keyword>
<dbReference type="InterPro" id="IPR029060">
    <property type="entry name" value="PIN-like_dom_sf"/>
</dbReference>
<dbReference type="Pfam" id="PF02739">
    <property type="entry name" value="5_3_exonuc_N"/>
    <property type="match status" value="1"/>
</dbReference>
<keyword evidence="12 16" id="KW-0238">DNA-binding</keyword>
<keyword evidence="9" id="KW-0378">Hydrolase</keyword>
<dbReference type="FunFam" id="1.20.1060.10:FF:000001">
    <property type="entry name" value="DNA polymerase I"/>
    <property type="match status" value="1"/>
</dbReference>
<dbReference type="InterPro" id="IPR008918">
    <property type="entry name" value="HhH2"/>
</dbReference>
<evidence type="ECO:0000256" key="14">
    <source>
        <dbReference type="ARBA" id="ARBA00049244"/>
    </source>
</evidence>
<evidence type="ECO:0000256" key="2">
    <source>
        <dbReference type="ARBA" id="ARBA00012417"/>
    </source>
</evidence>
<feature type="domain" description="3'-5' exonuclease" evidence="18">
    <location>
        <begin position="322"/>
        <end position="487"/>
    </location>
</feature>
<organism evidence="21 22">
    <name type="scientific">Candidatus Magasanikbacteria bacterium CG11_big_fil_rev_8_21_14_0_20_39_34</name>
    <dbReference type="NCBI Taxonomy" id="1974653"/>
    <lineage>
        <taxon>Bacteria</taxon>
        <taxon>Candidatus Magasanikiibacteriota</taxon>
    </lineage>
</organism>
<evidence type="ECO:0000256" key="9">
    <source>
        <dbReference type="ARBA" id="ARBA00022801"/>
    </source>
</evidence>
<dbReference type="AlphaFoldDB" id="A0A2H0N8X1"/>
<dbReference type="FunFam" id="1.10.150.20:FF:000003">
    <property type="entry name" value="DNA polymerase I"/>
    <property type="match status" value="1"/>
</dbReference>
<dbReference type="SUPFAM" id="SSF53098">
    <property type="entry name" value="Ribonuclease H-like"/>
    <property type="match status" value="1"/>
</dbReference>
<reference evidence="21 22" key="1">
    <citation type="submission" date="2017-09" db="EMBL/GenBank/DDBJ databases">
        <title>Depth-based differentiation of microbial function through sediment-hosted aquifers and enrichment of novel symbionts in the deep terrestrial subsurface.</title>
        <authorList>
            <person name="Probst A.J."/>
            <person name="Ladd B."/>
            <person name="Jarett J.K."/>
            <person name="Geller-Mcgrath D.E."/>
            <person name="Sieber C.M."/>
            <person name="Emerson J.B."/>
            <person name="Anantharaman K."/>
            <person name="Thomas B.C."/>
            <person name="Malmstrom R."/>
            <person name="Stieglmeier M."/>
            <person name="Klingl A."/>
            <person name="Woyke T."/>
            <person name="Ryan C.M."/>
            <person name="Banfield J.F."/>
        </authorList>
    </citation>
    <scope>NUCLEOTIDE SEQUENCE [LARGE SCALE GENOMIC DNA]</scope>
    <source>
        <strain evidence="21">CG11_big_fil_rev_8_21_14_0_20_39_34</strain>
    </source>
</reference>
<evidence type="ECO:0000256" key="5">
    <source>
        <dbReference type="ARBA" id="ARBA00022695"/>
    </source>
</evidence>
<dbReference type="InterPro" id="IPR001098">
    <property type="entry name" value="DNA-dir_DNA_pol_A_palm_dom"/>
</dbReference>
<comment type="similarity">
    <text evidence="1 16">Belongs to the DNA polymerase type-A family.</text>
</comment>
<protein>
    <recommendedName>
        <fullName evidence="3 15">DNA polymerase I</fullName>
        <ecNumber evidence="2 15">2.7.7.7</ecNumber>
    </recommendedName>
</protein>
<dbReference type="NCBIfam" id="TIGR00593">
    <property type="entry name" value="pola"/>
    <property type="match status" value="1"/>
</dbReference>
<evidence type="ECO:0000256" key="3">
    <source>
        <dbReference type="ARBA" id="ARBA00020311"/>
    </source>
</evidence>
<comment type="catalytic activity">
    <reaction evidence="14 16">
        <text>DNA(n) + a 2'-deoxyribonucleoside 5'-triphosphate = DNA(n+1) + diphosphate</text>
        <dbReference type="Rhea" id="RHEA:22508"/>
        <dbReference type="Rhea" id="RHEA-COMP:17339"/>
        <dbReference type="Rhea" id="RHEA-COMP:17340"/>
        <dbReference type="ChEBI" id="CHEBI:33019"/>
        <dbReference type="ChEBI" id="CHEBI:61560"/>
        <dbReference type="ChEBI" id="CHEBI:173112"/>
        <dbReference type="EC" id="2.7.7.7"/>
    </reaction>
</comment>
<name>A0A2H0N8X1_9BACT</name>
<evidence type="ECO:0000256" key="8">
    <source>
        <dbReference type="ARBA" id="ARBA00022763"/>
    </source>
</evidence>
<keyword evidence="10" id="KW-0269">Exonuclease</keyword>